<reference evidence="1 2" key="1">
    <citation type="submission" date="2018-02" db="EMBL/GenBank/DDBJ databases">
        <title>The draft genome of Sphingobacterium gobiense H7.</title>
        <authorList>
            <person name="Li L."/>
            <person name="Liu L."/>
            <person name="Zhang X."/>
            <person name="Wang T."/>
            <person name="Liang L."/>
        </authorList>
    </citation>
    <scope>NUCLEOTIDE SEQUENCE [LARGE SCALE GENOMIC DNA]</scope>
    <source>
        <strain evidence="1 2">ACCC 05757</strain>
    </source>
</reference>
<dbReference type="RefSeq" id="WP_105725378.1">
    <property type="nucleotide sequence ID" value="NZ_PVBS01000002.1"/>
</dbReference>
<proteinExistence type="predicted"/>
<comment type="caution">
    <text evidence="1">The sequence shown here is derived from an EMBL/GenBank/DDBJ whole genome shotgun (WGS) entry which is preliminary data.</text>
</comment>
<organism evidence="1 2">
    <name type="scientific">Sphingobacterium gobiense</name>
    <dbReference type="NCBI Taxonomy" id="1382456"/>
    <lineage>
        <taxon>Bacteria</taxon>
        <taxon>Pseudomonadati</taxon>
        <taxon>Bacteroidota</taxon>
        <taxon>Sphingobacteriia</taxon>
        <taxon>Sphingobacteriales</taxon>
        <taxon>Sphingobacteriaceae</taxon>
        <taxon>Sphingobacterium</taxon>
    </lineage>
</organism>
<evidence type="ECO:0000313" key="2">
    <source>
        <dbReference type="Proteomes" id="UP000238642"/>
    </source>
</evidence>
<accession>A0A2S9JL32</accession>
<dbReference type="Proteomes" id="UP000238642">
    <property type="component" value="Unassembled WGS sequence"/>
</dbReference>
<protein>
    <submittedName>
        <fullName evidence="1">Uncharacterized protein</fullName>
    </submittedName>
</protein>
<dbReference type="EMBL" id="PVBS01000002">
    <property type="protein sequence ID" value="PRD53699.1"/>
    <property type="molecule type" value="Genomic_DNA"/>
</dbReference>
<sequence length="84" mass="9313">MLNIADVWLAALVLSPSGPGAGVFKNYTPDFQCFGMFPTKKGFPSLRDRVRIPTFAPLREGGMRSLGTREQDGDGNKKNIFFLF</sequence>
<evidence type="ECO:0000313" key="1">
    <source>
        <dbReference type="EMBL" id="PRD53699.1"/>
    </source>
</evidence>
<dbReference type="AlphaFoldDB" id="A0A2S9JL32"/>
<name>A0A2S9JL32_9SPHI</name>
<gene>
    <name evidence="1" type="ORF">C5749_09210</name>
</gene>
<keyword evidence="2" id="KW-1185">Reference proteome</keyword>